<accession>A0A419T7V2</accession>
<dbReference type="PROSITE" id="PS50893">
    <property type="entry name" value="ABC_TRANSPORTER_2"/>
    <property type="match status" value="2"/>
</dbReference>
<keyword evidence="7" id="KW-1185">Reference proteome</keyword>
<evidence type="ECO:0000313" key="6">
    <source>
        <dbReference type="EMBL" id="RKD33667.1"/>
    </source>
</evidence>
<dbReference type="GO" id="GO:0055085">
    <property type="term" value="P:transmembrane transport"/>
    <property type="evidence" value="ECO:0007669"/>
    <property type="project" value="UniProtKB-ARBA"/>
</dbReference>
<dbReference type="InterPro" id="IPR003439">
    <property type="entry name" value="ABC_transporter-like_ATP-bd"/>
</dbReference>
<dbReference type="GO" id="GO:0005524">
    <property type="term" value="F:ATP binding"/>
    <property type="evidence" value="ECO:0007669"/>
    <property type="project" value="UniProtKB-KW"/>
</dbReference>
<dbReference type="Pfam" id="PF08352">
    <property type="entry name" value="oligo_HPY"/>
    <property type="match status" value="1"/>
</dbReference>
<dbReference type="PROSITE" id="PS00211">
    <property type="entry name" value="ABC_TRANSPORTER_1"/>
    <property type="match status" value="1"/>
</dbReference>
<feature type="domain" description="ABC transporter" evidence="5">
    <location>
        <begin position="6"/>
        <end position="252"/>
    </location>
</feature>
<dbReference type="InterPro" id="IPR027417">
    <property type="entry name" value="P-loop_NTPase"/>
</dbReference>
<evidence type="ECO:0000256" key="3">
    <source>
        <dbReference type="ARBA" id="ARBA00022741"/>
    </source>
</evidence>
<protein>
    <recommendedName>
        <fullName evidence="5">ABC transporter domain-containing protein</fullName>
    </recommendedName>
</protein>
<name>A0A419T7V2_9FIRM</name>
<evidence type="ECO:0000256" key="4">
    <source>
        <dbReference type="ARBA" id="ARBA00022840"/>
    </source>
</evidence>
<evidence type="ECO:0000259" key="5">
    <source>
        <dbReference type="PROSITE" id="PS50893"/>
    </source>
</evidence>
<keyword evidence="2" id="KW-0813">Transport</keyword>
<dbReference type="InterPro" id="IPR013563">
    <property type="entry name" value="Oligopep_ABC_C"/>
</dbReference>
<evidence type="ECO:0000256" key="1">
    <source>
        <dbReference type="ARBA" id="ARBA00005417"/>
    </source>
</evidence>
<dbReference type="GO" id="GO:0016887">
    <property type="term" value="F:ATP hydrolysis activity"/>
    <property type="evidence" value="ECO:0007669"/>
    <property type="project" value="InterPro"/>
</dbReference>
<evidence type="ECO:0000256" key="2">
    <source>
        <dbReference type="ARBA" id="ARBA00022448"/>
    </source>
</evidence>
<dbReference type="SUPFAM" id="SSF52540">
    <property type="entry name" value="P-loop containing nucleoside triphosphate hydrolases"/>
    <property type="match status" value="2"/>
</dbReference>
<dbReference type="Gene3D" id="3.40.50.300">
    <property type="entry name" value="P-loop containing nucleotide triphosphate hydrolases"/>
    <property type="match status" value="2"/>
</dbReference>
<dbReference type="InterPro" id="IPR050319">
    <property type="entry name" value="ABC_transp_ATP-bind"/>
</dbReference>
<keyword evidence="4" id="KW-0067">ATP-binding</keyword>
<reference evidence="6 7" key="1">
    <citation type="submission" date="2016-08" db="EMBL/GenBank/DDBJ databases">
        <title>A new outlook on sporulation: Clostridium algidixylanolyticum.</title>
        <authorList>
            <person name="Poppleton D.I."/>
            <person name="Gribaldo S."/>
        </authorList>
    </citation>
    <scope>NUCLEOTIDE SEQUENCE [LARGE SCALE GENOMIC DNA]</scope>
    <source>
        <strain evidence="6 7">SPL73</strain>
    </source>
</reference>
<dbReference type="RefSeq" id="WP_120195726.1">
    <property type="nucleotide sequence ID" value="NZ_MCIA01000006.1"/>
</dbReference>
<dbReference type="EMBL" id="MCIA01000006">
    <property type="protein sequence ID" value="RKD33667.1"/>
    <property type="molecule type" value="Genomic_DNA"/>
</dbReference>
<comment type="caution">
    <text evidence="6">The sequence shown here is derived from an EMBL/GenBank/DDBJ whole genome shotgun (WGS) entry which is preliminary data.</text>
</comment>
<dbReference type="CDD" id="cd03257">
    <property type="entry name" value="ABC_NikE_OppD_transporters"/>
    <property type="match status" value="2"/>
</dbReference>
<evidence type="ECO:0000313" key="7">
    <source>
        <dbReference type="Proteomes" id="UP000284277"/>
    </source>
</evidence>
<gene>
    <name evidence="6" type="ORF">BET01_14160</name>
</gene>
<dbReference type="Proteomes" id="UP000284277">
    <property type="component" value="Unassembled WGS sequence"/>
</dbReference>
<dbReference type="InterPro" id="IPR003593">
    <property type="entry name" value="AAA+_ATPase"/>
</dbReference>
<dbReference type="OrthoDB" id="9806285at2"/>
<proteinExistence type="inferred from homology"/>
<dbReference type="Pfam" id="PF00005">
    <property type="entry name" value="ABC_tran"/>
    <property type="match status" value="2"/>
</dbReference>
<dbReference type="GO" id="GO:0015833">
    <property type="term" value="P:peptide transport"/>
    <property type="evidence" value="ECO:0007669"/>
    <property type="project" value="InterPro"/>
</dbReference>
<comment type="similarity">
    <text evidence="1">Belongs to the ABC transporter superfamily.</text>
</comment>
<feature type="domain" description="ABC transporter" evidence="5">
    <location>
        <begin position="274"/>
        <end position="515"/>
    </location>
</feature>
<keyword evidence="3" id="KW-0547">Nucleotide-binding</keyword>
<dbReference type="PANTHER" id="PTHR43776">
    <property type="entry name" value="TRANSPORT ATP-BINDING PROTEIN"/>
    <property type="match status" value="1"/>
</dbReference>
<dbReference type="PANTHER" id="PTHR43776:SF7">
    <property type="entry name" value="D,D-DIPEPTIDE TRANSPORT ATP-BINDING PROTEIN DDPF-RELATED"/>
    <property type="match status" value="1"/>
</dbReference>
<dbReference type="InterPro" id="IPR017871">
    <property type="entry name" value="ABC_transporter-like_CS"/>
</dbReference>
<dbReference type="SMART" id="SM00382">
    <property type="entry name" value="AAA"/>
    <property type="match status" value="2"/>
</dbReference>
<organism evidence="6 7">
    <name type="scientific">Lacrimispora algidixylanolytica</name>
    <dbReference type="NCBI Taxonomy" id="94868"/>
    <lineage>
        <taxon>Bacteria</taxon>
        <taxon>Bacillati</taxon>
        <taxon>Bacillota</taxon>
        <taxon>Clostridia</taxon>
        <taxon>Lachnospirales</taxon>
        <taxon>Lachnospiraceae</taxon>
        <taxon>Lacrimispora</taxon>
    </lineage>
</organism>
<sequence>MSESVLSVKDLSVQYGSHKVLSNLSFEVNKGEIIGIVGESGCGKTTLLKALFPKRTTNLIISSGSILFEDQNLANADKKKAEELCGRGIGMIFQNPKASFNPIRTYKSQYIETLKSHGMYHKETFESLVLKTFERMNLTGGRELLESCPYEMSGGMNQRIAIALSILLKPRLLLLDEPTSALDVASGKLVMEELQRIRELTNTSIILVTHNMGLLSGVADKVGVINQGSLVEWGTVHKVFGSPEHSFTKTLLDAVPKLGIPERIEEENISDCILKLEEVSKEYKRKNSPFLALAKVGMEVKTGEILGVVGESGSGKSTLLNMIAGLCSPTDGSVIFKNRIMEKRRKRDDYCNVQMVFQHAAESFNPRHHIRKAMDKTLKNLCDLKSRAERNERINELMKRVDLSPDLADRYPWELSGGQCQRAAIARAISISPKLLLCDEITSALDVSVQKEIIDLLKKLVKETGMSVIFVSHDLLLVSSFCDTIMVLWNGECVEAAATRDIIKNPSQDYTKKLLKTARIDGSLYIGTD</sequence>
<dbReference type="AlphaFoldDB" id="A0A419T7V2"/>